<accession>A0ABS0EDJ5</accession>
<proteinExistence type="predicted"/>
<dbReference type="Pfam" id="PF12728">
    <property type="entry name" value="HTH_17"/>
    <property type="match status" value="1"/>
</dbReference>
<comment type="caution">
    <text evidence="2">The sequence shown here is derived from an EMBL/GenBank/DDBJ whole genome shotgun (WGS) entry which is preliminary data.</text>
</comment>
<dbReference type="InterPro" id="IPR009061">
    <property type="entry name" value="DNA-bd_dom_put_sf"/>
</dbReference>
<sequence length="91" mass="10580">MVQLLTADQAKSLFSETLEQKFKEFSKSLLSKETHEEILTRDEVCELLQINPSTLWTWQNQGKITAYGIAGSRRYYKRSEILESLIPLKTK</sequence>
<dbReference type="Proteomes" id="UP000611215">
    <property type="component" value="Unassembled WGS sequence"/>
</dbReference>
<evidence type="ECO:0000259" key="1">
    <source>
        <dbReference type="Pfam" id="PF12728"/>
    </source>
</evidence>
<evidence type="ECO:0000313" key="2">
    <source>
        <dbReference type="EMBL" id="MBF8148276.1"/>
    </source>
</evidence>
<dbReference type="InterPro" id="IPR041657">
    <property type="entry name" value="HTH_17"/>
</dbReference>
<gene>
    <name evidence="2" type="ORF">ITJ86_00105</name>
</gene>
<reference evidence="2 3" key="1">
    <citation type="submission" date="2020-11" db="EMBL/GenBank/DDBJ databases">
        <title>Winogradskyella marina sp. nov., isolated from marine sediment.</title>
        <authorList>
            <person name="Bo J."/>
            <person name="Wang S."/>
            <person name="Song X."/>
            <person name="Du Z."/>
        </authorList>
    </citation>
    <scope>NUCLEOTIDE SEQUENCE [LARGE SCALE GENOMIC DNA]</scope>
    <source>
        <strain evidence="2 3">F6397</strain>
    </source>
</reference>
<dbReference type="RefSeq" id="WP_195869568.1">
    <property type="nucleotide sequence ID" value="NZ_JADOET010000001.1"/>
</dbReference>
<evidence type="ECO:0000313" key="3">
    <source>
        <dbReference type="Proteomes" id="UP000611215"/>
    </source>
</evidence>
<name>A0ABS0EDJ5_9FLAO</name>
<organism evidence="2 3">
    <name type="scientific">Winogradskyella marina</name>
    <dbReference type="NCBI Taxonomy" id="2785530"/>
    <lineage>
        <taxon>Bacteria</taxon>
        <taxon>Pseudomonadati</taxon>
        <taxon>Bacteroidota</taxon>
        <taxon>Flavobacteriia</taxon>
        <taxon>Flavobacteriales</taxon>
        <taxon>Flavobacteriaceae</taxon>
        <taxon>Winogradskyella</taxon>
    </lineage>
</organism>
<protein>
    <submittedName>
        <fullName evidence="2">Helix-turn-helix domain-containing protein</fullName>
    </submittedName>
</protein>
<keyword evidence="3" id="KW-1185">Reference proteome</keyword>
<dbReference type="Gene3D" id="1.10.1660.10">
    <property type="match status" value="1"/>
</dbReference>
<dbReference type="SUPFAM" id="SSF46955">
    <property type="entry name" value="Putative DNA-binding domain"/>
    <property type="match status" value="1"/>
</dbReference>
<feature type="domain" description="Helix-turn-helix" evidence="1">
    <location>
        <begin position="39"/>
        <end position="83"/>
    </location>
</feature>
<dbReference type="EMBL" id="JADOET010000001">
    <property type="protein sequence ID" value="MBF8148276.1"/>
    <property type="molecule type" value="Genomic_DNA"/>
</dbReference>